<dbReference type="EC" id="2.1.1.72" evidence="1"/>
<keyword evidence="3" id="KW-0808">Transferase</keyword>
<dbReference type="PANTHER" id="PTHR33841">
    <property type="entry name" value="DNA METHYLTRANSFERASE YEEA-RELATED"/>
    <property type="match status" value="1"/>
</dbReference>
<dbReference type="Gene3D" id="3.40.50.150">
    <property type="entry name" value="Vaccinia Virus protein VP39"/>
    <property type="match status" value="1"/>
</dbReference>
<comment type="catalytic activity">
    <reaction evidence="7">
        <text>a 2'-deoxyadenosine in DNA + S-adenosyl-L-methionine = an N(6)-methyl-2'-deoxyadenosine in DNA + S-adenosyl-L-homocysteine + H(+)</text>
        <dbReference type="Rhea" id="RHEA:15197"/>
        <dbReference type="Rhea" id="RHEA-COMP:12418"/>
        <dbReference type="Rhea" id="RHEA-COMP:12419"/>
        <dbReference type="ChEBI" id="CHEBI:15378"/>
        <dbReference type="ChEBI" id="CHEBI:57856"/>
        <dbReference type="ChEBI" id="CHEBI:59789"/>
        <dbReference type="ChEBI" id="CHEBI:90615"/>
        <dbReference type="ChEBI" id="CHEBI:90616"/>
        <dbReference type="EC" id="2.1.1.72"/>
    </reaction>
</comment>
<evidence type="ECO:0000256" key="7">
    <source>
        <dbReference type="ARBA" id="ARBA00047942"/>
    </source>
</evidence>
<dbReference type="InterPro" id="IPR002052">
    <property type="entry name" value="DNA_methylase_N6_adenine_CS"/>
</dbReference>
<dbReference type="InterPro" id="IPR029063">
    <property type="entry name" value="SAM-dependent_MTases_sf"/>
</dbReference>
<dbReference type="Pfam" id="PF07669">
    <property type="entry name" value="Eco57I"/>
    <property type="match status" value="1"/>
</dbReference>
<dbReference type="GO" id="GO:0009307">
    <property type="term" value="P:DNA restriction-modification system"/>
    <property type="evidence" value="ECO:0007669"/>
    <property type="project" value="UniProtKB-KW"/>
</dbReference>
<protein>
    <recommendedName>
        <fullName evidence="1">site-specific DNA-methyltransferase (adenine-specific)</fullName>
        <ecNumber evidence="1">2.1.1.72</ecNumber>
    </recommendedName>
</protein>
<evidence type="ECO:0000256" key="1">
    <source>
        <dbReference type="ARBA" id="ARBA00011900"/>
    </source>
</evidence>
<keyword evidence="5" id="KW-0680">Restriction system</keyword>
<dbReference type="AlphaFoldDB" id="A0A087S6Y5"/>
<sequence length="1109" mass="129786">MAIQNQLFNQKTVQRLCDNVKISAKQKQAAKEWIDLLDENKLEDEKSNYPKFMQIILQDILGYPIKEIDFETNNVEFQFSNSEGKKILCFEAKGTSTKDLFAPQHRAKKEHETPIKQTWDYMGSIGLDYGICTNYKDFILITKQHGYSKYHSFNFTSIKKNLERLKEFVGIFSKERIIENGFVEKLHKESVVEEREFTKEFYKLYHETRLMMVKAFQEKDGVSKNESIYYTQLLLNRLIFIFFVEDRGFIPDKQLFTTRILHSIESGQFTEHSRQIYNDIKELFVAFDKGSRVLGVFGFNGSLFSGIIPEKVYFSDIREESFFKDVKQYSQLSKTTKLNDHALKIIKKYPDLNPIISNLLLMDSFDFNTEVNVNILGHIFEQSISDLEELKQEGVSRRKKDGVYYTPEYITDYICRNTIIPYLSKSGKTSVPELLEEYHDNLDELENKFKEIKILDPSCGSGAFLVKAIDVLLEIHKEIQNFKDVKKFTGDQLEITREWDESREVRAIIENNIYGVDINPESIDITKLSLFLKLASNERKLIGLSQNIKTGNSLVDDKTIDSHAFLWEDEFPEIISSLIENKGFDIVIGNPPYLNVKGLHESHEHITDFLKKNYSAATERYDFYVLFVEMASKLVKENGYLSFILPHKFINAKFGRGLRKYLADTKLLNRIISFGHNLVFDDSTTYTCILTLKNTTNDKFHFAEIESLKTNSIAGDLNSLTSKNIAEIKLKNLDEKPWILKSGITSKILSKINTNGKNIMEYFEMIMSGLQTGDNSIYVLTPIKDNGKNMILYSNKLEQEIELEKEMLKPLLTGEDVKRYNFIEKPPYYVIYPYVLNDGNQKPISEDVLQSKYPLTYQYLSQFKEELIDLRTRFKTNPKYWHALHRGRVLANFEHEKIATPEISLGCNMTLDLKKFLHLEVVYSLLKKDDCNENIRYFLGILNSKVMWFFLKNSGDVLRGGFFRFKTMYIEPFSIPPSPSDKIEKEIVSLVNQNLEFHKEFYEQHQTFLNLLKYNLKIEKFSKNLEVFYNLEFNDLLEELEKKYKIKISISDQTDWLNQFKLFKNKLIEIQTKIELCDDKINQIVYSLYGFNEEEIQVIEDNYPKQSIV</sequence>
<dbReference type="PRINTS" id="PR00507">
    <property type="entry name" value="N12N6MTFRASE"/>
</dbReference>
<reference evidence="10 11" key="1">
    <citation type="submission" date="2014-06" db="EMBL/GenBank/DDBJ databases">
        <authorList>
            <person name="Ngugi D.K."/>
            <person name="Blom J."/>
            <person name="Alam I."/>
            <person name="Rashid M."/>
            <person name="Baalawi W."/>
            <person name="Zhang G."/>
            <person name="Hikmawan T."/>
            <person name="Guan Y."/>
            <person name="Antunes A."/>
            <person name="Siam R."/>
            <person name="El-Dorry H."/>
            <person name="Bajic V."/>
            <person name="Stingl U."/>
        </authorList>
    </citation>
    <scope>NUCLEOTIDE SEQUENCE [LARGE SCALE GENOMIC DNA]</scope>
    <source>
        <strain evidence="10">SCGC AAA799-B03</strain>
    </source>
</reference>
<dbReference type="GO" id="GO:0009007">
    <property type="term" value="F:site-specific DNA-methyltransferase (adenine-specific) activity"/>
    <property type="evidence" value="ECO:0007669"/>
    <property type="project" value="UniProtKB-EC"/>
</dbReference>
<keyword evidence="4" id="KW-0949">S-adenosyl-L-methionine</keyword>
<comment type="caution">
    <text evidence="10">The sequence shown here is derived from an EMBL/GenBank/DDBJ whole genome shotgun (WGS) entry which is preliminary data.</text>
</comment>
<evidence type="ECO:0000256" key="4">
    <source>
        <dbReference type="ARBA" id="ARBA00022691"/>
    </source>
</evidence>
<evidence type="ECO:0000313" key="10">
    <source>
        <dbReference type="EMBL" id="KFM21489.1"/>
    </source>
</evidence>
<name>A0A087S6Y5_9ARCH</name>
<dbReference type="InterPro" id="IPR011639">
    <property type="entry name" value="MethylTrfase_TaqI-like_dom"/>
</dbReference>
<dbReference type="GO" id="GO:0016853">
    <property type="term" value="F:isomerase activity"/>
    <property type="evidence" value="ECO:0007669"/>
    <property type="project" value="UniProtKB-KW"/>
</dbReference>
<evidence type="ECO:0000259" key="8">
    <source>
        <dbReference type="Pfam" id="PF07669"/>
    </source>
</evidence>
<dbReference type="GO" id="GO:0003677">
    <property type="term" value="F:DNA binding"/>
    <property type="evidence" value="ECO:0007669"/>
    <property type="project" value="UniProtKB-KW"/>
</dbReference>
<evidence type="ECO:0000259" key="9">
    <source>
        <dbReference type="Pfam" id="PF12950"/>
    </source>
</evidence>
<dbReference type="PANTHER" id="PTHR33841:SF1">
    <property type="entry name" value="DNA METHYLTRANSFERASE A"/>
    <property type="match status" value="1"/>
</dbReference>
<dbReference type="Proteomes" id="UP000029384">
    <property type="component" value="Unassembled WGS sequence"/>
</dbReference>
<dbReference type="GO" id="GO:0032259">
    <property type="term" value="P:methylation"/>
    <property type="evidence" value="ECO:0007669"/>
    <property type="project" value="UniProtKB-KW"/>
</dbReference>
<dbReference type="InterPro" id="IPR025931">
    <property type="entry name" value="TaqI_C"/>
</dbReference>
<dbReference type="SUPFAM" id="SSF53335">
    <property type="entry name" value="S-adenosyl-L-methionine-dependent methyltransferases"/>
    <property type="match status" value="1"/>
</dbReference>
<dbReference type="PROSITE" id="PS00092">
    <property type="entry name" value="N6_MTASE"/>
    <property type="match status" value="1"/>
</dbReference>
<dbReference type="InterPro" id="IPR050953">
    <property type="entry name" value="N4_N6_ade-DNA_methylase"/>
</dbReference>
<feature type="domain" description="Type II methyltransferase M.TaqI-like" evidence="8">
    <location>
        <begin position="511"/>
        <end position="680"/>
    </location>
</feature>
<accession>A0A087S6Y5</accession>
<evidence type="ECO:0000256" key="3">
    <source>
        <dbReference type="ARBA" id="ARBA00022679"/>
    </source>
</evidence>
<gene>
    <name evidence="10" type="ORF">AAA799B03_00960</name>
</gene>
<evidence type="ECO:0000256" key="5">
    <source>
        <dbReference type="ARBA" id="ARBA00022747"/>
    </source>
</evidence>
<keyword evidence="10" id="KW-0413">Isomerase</keyword>
<feature type="domain" description="TaqI-like C-terminal specificity" evidence="9">
    <location>
        <begin position="809"/>
        <end position="973"/>
    </location>
</feature>
<keyword evidence="11" id="KW-1185">Reference proteome</keyword>
<keyword evidence="6" id="KW-0238">DNA-binding</keyword>
<evidence type="ECO:0000256" key="6">
    <source>
        <dbReference type="ARBA" id="ARBA00023125"/>
    </source>
</evidence>
<dbReference type="EMBL" id="JOTA01000019">
    <property type="protein sequence ID" value="KFM21489.1"/>
    <property type="molecule type" value="Genomic_DNA"/>
</dbReference>
<dbReference type="PATRIC" id="fig|1502289.3.peg.880"/>
<evidence type="ECO:0000256" key="2">
    <source>
        <dbReference type="ARBA" id="ARBA00022603"/>
    </source>
</evidence>
<keyword evidence="2 10" id="KW-0489">Methyltransferase</keyword>
<proteinExistence type="predicted"/>
<organism evidence="10 11">
    <name type="scientific">Marine Group I thaumarchaeote SCGC AAA799-B03</name>
    <dbReference type="NCBI Taxonomy" id="1502289"/>
    <lineage>
        <taxon>Archaea</taxon>
        <taxon>Nitrososphaerota</taxon>
        <taxon>Marine Group I</taxon>
    </lineage>
</organism>
<evidence type="ECO:0000313" key="11">
    <source>
        <dbReference type="Proteomes" id="UP000029384"/>
    </source>
</evidence>
<dbReference type="Pfam" id="PF12950">
    <property type="entry name" value="TaqI_C"/>
    <property type="match status" value="1"/>
</dbReference>